<feature type="compositionally biased region" description="Polar residues" evidence="1">
    <location>
        <begin position="109"/>
        <end position="119"/>
    </location>
</feature>
<accession>A0A9W9KA41</accession>
<dbReference type="GeneID" id="81356650"/>
<proteinExistence type="predicted"/>
<evidence type="ECO:0000256" key="2">
    <source>
        <dbReference type="SAM" id="SignalP"/>
    </source>
</evidence>
<name>A0A9W9KA41_9EURO</name>
<dbReference type="Proteomes" id="UP001149074">
    <property type="component" value="Unassembled WGS sequence"/>
</dbReference>
<dbReference type="RefSeq" id="XP_056473830.1">
    <property type="nucleotide sequence ID" value="XM_056617671.1"/>
</dbReference>
<evidence type="ECO:0000313" key="3">
    <source>
        <dbReference type="EMBL" id="KAJ5098176.1"/>
    </source>
</evidence>
<comment type="caution">
    <text evidence="3">The sequence shown here is derived from an EMBL/GenBank/DDBJ whole genome shotgun (WGS) entry which is preliminary data.</text>
</comment>
<evidence type="ECO:0000313" key="4">
    <source>
        <dbReference type="Proteomes" id="UP001149074"/>
    </source>
</evidence>
<reference evidence="3" key="2">
    <citation type="journal article" date="2023" name="IMA Fungus">
        <title>Comparative genomic study of the Penicillium genus elucidates a diverse pangenome and 15 lateral gene transfer events.</title>
        <authorList>
            <person name="Petersen C."/>
            <person name="Sorensen T."/>
            <person name="Nielsen M.R."/>
            <person name="Sondergaard T.E."/>
            <person name="Sorensen J.L."/>
            <person name="Fitzpatrick D.A."/>
            <person name="Frisvad J.C."/>
            <person name="Nielsen K.L."/>
        </authorList>
    </citation>
    <scope>NUCLEOTIDE SEQUENCE</scope>
    <source>
        <strain evidence="3">IBT 30761</strain>
    </source>
</reference>
<evidence type="ECO:0000256" key="1">
    <source>
        <dbReference type="SAM" id="MobiDB-lite"/>
    </source>
</evidence>
<evidence type="ECO:0008006" key="5">
    <source>
        <dbReference type="Google" id="ProtNLM"/>
    </source>
</evidence>
<keyword evidence="2" id="KW-0732">Signal</keyword>
<feature type="compositionally biased region" description="Basic and acidic residues" evidence="1">
    <location>
        <begin position="143"/>
        <end position="152"/>
    </location>
</feature>
<keyword evidence="4" id="KW-1185">Reference proteome</keyword>
<dbReference type="AlphaFoldDB" id="A0A9W9KA41"/>
<gene>
    <name evidence="3" type="ORF">N7532_005177</name>
</gene>
<feature type="chain" id="PRO_5040909249" description="Extracellular membrane protein CFEM domain-containing protein" evidence="2">
    <location>
        <begin position="21"/>
        <end position="177"/>
    </location>
</feature>
<feature type="region of interest" description="Disordered" evidence="1">
    <location>
        <begin position="109"/>
        <end position="156"/>
    </location>
</feature>
<reference evidence="3" key="1">
    <citation type="submission" date="2022-11" db="EMBL/GenBank/DDBJ databases">
        <authorList>
            <person name="Petersen C."/>
        </authorList>
    </citation>
    <scope>NUCLEOTIDE SEQUENCE</scope>
    <source>
        <strain evidence="3">IBT 30761</strain>
    </source>
</reference>
<sequence>MYSSVRLSFLLAISITFVAAQDPTPVAPPSNGGCSSQQLVDQCVMTMKSALAKCTTNDWDCKCTAQANIANCYVDCLNNADSFSAQLASAETCATANAYDAGLTAVPATWTTPGPSTATPAEIDSVDDDDDNKAKTTSAPTKPLKEQKDTKPSEGAAAAKAAGSWLALLGLGIGIAF</sequence>
<dbReference type="EMBL" id="JAPQKI010000005">
    <property type="protein sequence ID" value="KAJ5098176.1"/>
    <property type="molecule type" value="Genomic_DNA"/>
</dbReference>
<feature type="signal peptide" evidence="2">
    <location>
        <begin position="1"/>
        <end position="20"/>
    </location>
</feature>
<organism evidence="3 4">
    <name type="scientific">Penicillium argentinense</name>
    <dbReference type="NCBI Taxonomy" id="1131581"/>
    <lineage>
        <taxon>Eukaryota</taxon>
        <taxon>Fungi</taxon>
        <taxon>Dikarya</taxon>
        <taxon>Ascomycota</taxon>
        <taxon>Pezizomycotina</taxon>
        <taxon>Eurotiomycetes</taxon>
        <taxon>Eurotiomycetidae</taxon>
        <taxon>Eurotiales</taxon>
        <taxon>Aspergillaceae</taxon>
        <taxon>Penicillium</taxon>
    </lineage>
</organism>
<dbReference type="OrthoDB" id="2507140at2759"/>
<protein>
    <recommendedName>
        <fullName evidence="5">Extracellular membrane protein CFEM domain-containing protein</fullName>
    </recommendedName>
</protein>